<dbReference type="NCBIfam" id="TIGR04183">
    <property type="entry name" value="Por_Secre_tail"/>
    <property type="match status" value="1"/>
</dbReference>
<name>A0A2P8HPF1_CHINA</name>
<accession>A0A2P8HPF1</accession>
<reference evidence="6 7" key="1">
    <citation type="submission" date="2018-03" db="EMBL/GenBank/DDBJ databases">
        <title>Genomic Encyclopedia of Archaeal and Bacterial Type Strains, Phase II (KMG-II): from individual species to whole genera.</title>
        <authorList>
            <person name="Goeker M."/>
        </authorList>
    </citation>
    <scope>NUCLEOTIDE SEQUENCE [LARGE SCALE GENOMIC DNA]</scope>
    <source>
        <strain evidence="6 7">DSM 24859</strain>
    </source>
</reference>
<evidence type="ECO:0000313" key="6">
    <source>
        <dbReference type="EMBL" id="PSL48075.1"/>
    </source>
</evidence>
<evidence type="ECO:0000259" key="5">
    <source>
        <dbReference type="Pfam" id="PF18962"/>
    </source>
</evidence>
<dbReference type="Gene3D" id="2.60.120.380">
    <property type="match status" value="1"/>
</dbReference>
<feature type="chain" id="PRO_5015113744" evidence="3">
    <location>
        <begin position="24"/>
        <end position="939"/>
    </location>
</feature>
<dbReference type="Proteomes" id="UP000240971">
    <property type="component" value="Unassembled WGS sequence"/>
</dbReference>
<comment type="similarity">
    <text evidence="1 2">Belongs to the peptidase S8 family.</text>
</comment>
<dbReference type="Gene3D" id="3.40.50.200">
    <property type="entry name" value="Peptidase S8/S53 domain"/>
    <property type="match status" value="1"/>
</dbReference>
<evidence type="ECO:0000256" key="2">
    <source>
        <dbReference type="PROSITE-ProRule" id="PRU01240"/>
    </source>
</evidence>
<gene>
    <name evidence="6" type="ORF">CLV51_102937</name>
</gene>
<dbReference type="SUPFAM" id="SSF49785">
    <property type="entry name" value="Galactose-binding domain-like"/>
    <property type="match status" value="1"/>
</dbReference>
<keyword evidence="7" id="KW-1185">Reference proteome</keyword>
<dbReference type="InterPro" id="IPR000209">
    <property type="entry name" value="Peptidase_S8/S53_dom"/>
</dbReference>
<evidence type="ECO:0000256" key="1">
    <source>
        <dbReference type="ARBA" id="ARBA00011073"/>
    </source>
</evidence>
<dbReference type="AlphaFoldDB" id="A0A2P8HPF1"/>
<evidence type="ECO:0000259" key="4">
    <source>
        <dbReference type="Pfam" id="PF00082"/>
    </source>
</evidence>
<comment type="caution">
    <text evidence="2">Lacks conserved residue(s) required for the propagation of feature annotation.</text>
</comment>
<dbReference type="InterPro" id="IPR026444">
    <property type="entry name" value="Secre_tail"/>
</dbReference>
<dbReference type="PANTHER" id="PTHR43399:SF4">
    <property type="entry name" value="CELL WALL-ASSOCIATED PROTEASE"/>
    <property type="match status" value="1"/>
</dbReference>
<comment type="caution">
    <text evidence="6">The sequence shown here is derived from an EMBL/GenBank/DDBJ whole genome shotgun (WGS) entry which is preliminary data.</text>
</comment>
<sequence>MKQNILKIWPLLLLLLLCRNETAAQKKIYTDSLLLRYATDTFSRTHSTAPLLIKFTNAPTEKSLREWGLIKALTSHHYILRQLPTDSISLKKIVYCYTANTNWKATTLLLQQLEKLSDSDSITMQVSYGDLLQPLAYANIVTTLPHYAAAVVRIKKQDWTAFINQPAIRIADVLRHPSPEIIINTINPFVNRINIAQQQFPAIRGKNITVSVKEDLFDTTDIDLKGRYVPSPGVSSINSSHATIMATLIGGAGNSGSNGLGVAPEVLFSSADYNVSLFPDDNAYYRQYAITVQNHSYGTGIENYYGAEAAAYDQHVLEADTILHVFSSGNIGTQTSTSGRYQGIGGYANLSGNFKQAKNIIVTGGTDGAAQVMALSSKGPAYDGRIKPEIVVYGQDGTSGAAALTSGVAALLQDAWRQRFNTPASSALIKAIIINSASLPRGVLPGYDHGFGSLHALGALQTMQESRYRSGVVSPATPAAFDITIPAGMQQVKVTLCWNDPAAAVNAPSALVNDLDMVVTTSDNKQYLPWVLSSYPAADSLKMIARRGVDSLNNIEQISIDHPIAGKLHISIRGTRLSTQAQSFYLAYEFTPLQTFQWQNPVAGSILNASQNTPLQWQTSYSGNGDLSYSLDSGSTWLPVAQNIAIAQSMYNWPVPDIFHKILLKLTLTDTSFVSAPCYISPMLTIHTGFNCNDTALLYWNAQPGAAAYQVYTLGNSTLIPYSQPRDTFLFVPKAQVASLYFAVSPVAAAGWTGARSYAVNYTLQGVGCYIQNLLADKTTDNKVLLSLSLGSTYHLKNVYWERISGKNWATLSTQPVGDAMHFNYLDNSPWEGIVYYRVRLETIDGINIYSDPVSVQILFNNHILLFPNPVSTQLTILDTQIRSRKMLITDMNGRIVLQRALEDMQEVVSLQQLANGIYNCSIYLEGTRIYSKQFVKQQ</sequence>
<dbReference type="PROSITE" id="PS51892">
    <property type="entry name" value="SUBTILASE"/>
    <property type="match status" value="1"/>
</dbReference>
<proteinExistence type="inferred from homology"/>
<dbReference type="EMBL" id="PYAW01000002">
    <property type="protein sequence ID" value="PSL48075.1"/>
    <property type="molecule type" value="Genomic_DNA"/>
</dbReference>
<dbReference type="InterPro" id="IPR008979">
    <property type="entry name" value="Galactose-bd-like_sf"/>
</dbReference>
<dbReference type="GO" id="GO:0006508">
    <property type="term" value="P:proteolysis"/>
    <property type="evidence" value="ECO:0007669"/>
    <property type="project" value="InterPro"/>
</dbReference>
<evidence type="ECO:0000313" key="7">
    <source>
        <dbReference type="Proteomes" id="UP000240971"/>
    </source>
</evidence>
<evidence type="ECO:0000256" key="3">
    <source>
        <dbReference type="SAM" id="SignalP"/>
    </source>
</evidence>
<feature type="domain" description="Peptidase S8/S53" evidence="4">
    <location>
        <begin position="205"/>
        <end position="452"/>
    </location>
</feature>
<dbReference type="SUPFAM" id="SSF52743">
    <property type="entry name" value="Subtilisin-like"/>
    <property type="match status" value="1"/>
</dbReference>
<keyword evidence="3" id="KW-0732">Signal</keyword>
<dbReference type="InterPro" id="IPR036852">
    <property type="entry name" value="Peptidase_S8/S53_dom_sf"/>
</dbReference>
<dbReference type="GO" id="GO:0004252">
    <property type="term" value="F:serine-type endopeptidase activity"/>
    <property type="evidence" value="ECO:0007669"/>
    <property type="project" value="InterPro"/>
</dbReference>
<organism evidence="6 7">
    <name type="scientific">Chitinophaga niastensis</name>
    <dbReference type="NCBI Taxonomy" id="536980"/>
    <lineage>
        <taxon>Bacteria</taxon>
        <taxon>Pseudomonadati</taxon>
        <taxon>Bacteroidota</taxon>
        <taxon>Chitinophagia</taxon>
        <taxon>Chitinophagales</taxon>
        <taxon>Chitinophagaceae</taxon>
        <taxon>Chitinophaga</taxon>
    </lineage>
</organism>
<feature type="domain" description="Secretion system C-terminal sorting" evidence="5">
    <location>
        <begin position="866"/>
        <end position="935"/>
    </location>
</feature>
<feature type="signal peptide" evidence="3">
    <location>
        <begin position="1"/>
        <end position="23"/>
    </location>
</feature>
<protein>
    <submittedName>
        <fullName evidence="6">Putative secreted protein (Por secretion system target)</fullName>
    </submittedName>
</protein>
<dbReference type="InterPro" id="IPR051048">
    <property type="entry name" value="Peptidase_S8/S53_subtilisin"/>
</dbReference>
<dbReference type="PANTHER" id="PTHR43399">
    <property type="entry name" value="SUBTILISIN-RELATED"/>
    <property type="match status" value="1"/>
</dbReference>
<dbReference type="Pfam" id="PF18962">
    <property type="entry name" value="Por_Secre_tail"/>
    <property type="match status" value="1"/>
</dbReference>
<dbReference type="Pfam" id="PF00082">
    <property type="entry name" value="Peptidase_S8"/>
    <property type="match status" value="1"/>
</dbReference>